<reference evidence="4 5" key="1">
    <citation type="submission" date="2019-04" db="EMBL/GenBank/DDBJ databases">
        <title>Friends and foes A comparative genomics study of 23 Aspergillus species from section Flavi.</title>
        <authorList>
            <consortium name="DOE Joint Genome Institute"/>
            <person name="Kjaerbolling I."/>
            <person name="Vesth T."/>
            <person name="Frisvad J.C."/>
            <person name="Nybo J.L."/>
            <person name="Theobald S."/>
            <person name="Kildgaard S."/>
            <person name="Isbrandt T."/>
            <person name="Kuo A."/>
            <person name="Sato A."/>
            <person name="Lyhne E.K."/>
            <person name="Kogle M.E."/>
            <person name="Wiebenga A."/>
            <person name="Kun R.S."/>
            <person name="Lubbers R.J."/>
            <person name="Makela M.R."/>
            <person name="Barry K."/>
            <person name="Chovatia M."/>
            <person name="Clum A."/>
            <person name="Daum C."/>
            <person name="Haridas S."/>
            <person name="He G."/>
            <person name="LaButti K."/>
            <person name="Lipzen A."/>
            <person name="Mondo S."/>
            <person name="Riley R."/>
            <person name="Salamov A."/>
            <person name="Simmons B.A."/>
            <person name="Magnuson J.K."/>
            <person name="Henrissat B."/>
            <person name="Mortensen U.H."/>
            <person name="Larsen T.O."/>
            <person name="Devries R.P."/>
            <person name="Grigoriev I.V."/>
            <person name="Machida M."/>
            <person name="Baker S.E."/>
            <person name="Andersen M.R."/>
        </authorList>
    </citation>
    <scope>NUCLEOTIDE SEQUENCE [LARGE SCALE GENOMIC DNA]</scope>
    <source>
        <strain evidence="4 5">CBS 151.66</strain>
    </source>
</reference>
<evidence type="ECO:0000256" key="3">
    <source>
        <dbReference type="PROSITE-ProRule" id="PRU00023"/>
    </source>
</evidence>
<keyword evidence="2 3" id="KW-0040">ANK repeat</keyword>
<dbReference type="EMBL" id="ML732330">
    <property type="protein sequence ID" value="KAB8069702.1"/>
    <property type="molecule type" value="Genomic_DNA"/>
</dbReference>
<dbReference type="PANTHER" id="PTHR24126">
    <property type="entry name" value="ANKYRIN REPEAT, PH AND SEC7 DOMAIN CONTAINING PROTEIN SECG-RELATED"/>
    <property type="match status" value="1"/>
</dbReference>
<evidence type="ECO:0000256" key="2">
    <source>
        <dbReference type="ARBA" id="ARBA00023043"/>
    </source>
</evidence>
<dbReference type="InterPro" id="IPR002110">
    <property type="entry name" value="Ankyrin_rpt"/>
</dbReference>
<keyword evidence="1" id="KW-0677">Repeat</keyword>
<feature type="repeat" description="ANK" evidence="3">
    <location>
        <begin position="43"/>
        <end position="75"/>
    </location>
</feature>
<dbReference type="Pfam" id="PF12796">
    <property type="entry name" value="Ank_2"/>
    <property type="match status" value="1"/>
</dbReference>
<sequence length="168" mass="19057">MYNKPKVPGGLQFAIEKGLSYDVQRYLDEGTSPDLCDKNKQSQGKPLLALSAINDLIRIIELLIKYGAKVDKKDSHGRTPLSWAAEHGAFQAVKLLIEHGANVNSEDKERTTPLAWVVYAGTGDTRRMQDYLISKGAKIEMRHTFFDTLIYLLAVRCNWVLFRLKNQF</sequence>
<dbReference type="PROSITE" id="PS50297">
    <property type="entry name" value="ANK_REP_REGION"/>
    <property type="match status" value="1"/>
</dbReference>
<dbReference type="SMART" id="SM00248">
    <property type="entry name" value="ANK"/>
    <property type="match status" value="3"/>
</dbReference>
<protein>
    <submittedName>
        <fullName evidence="4">Ankyrin repeat-containing domain protein</fullName>
    </submittedName>
</protein>
<dbReference type="Proteomes" id="UP000326565">
    <property type="component" value="Unassembled WGS sequence"/>
</dbReference>
<evidence type="ECO:0000313" key="4">
    <source>
        <dbReference type="EMBL" id="KAB8069702.1"/>
    </source>
</evidence>
<dbReference type="AlphaFoldDB" id="A0A5N5WRI6"/>
<accession>A0A5N5WRI6</accession>
<evidence type="ECO:0000256" key="1">
    <source>
        <dbReference type="ARBA" id="ARBA00022737"/>
    </source>
</evidence>
<dbReference type="InterPro" id="IPR036770">
    <property type="entry name" value="Ankyrin_rpt-contain_sf"/>
</dbReference>
<feature type="repeat" description="ANK" evidence="3">
    <location>
        <begin position="76"/>
        <end position="108"/>
    </location>
</feature>
<dbReference type="PROSITE" id="PS50088">
    <property type="entry name" value="ANK_REPEAT"/>
    <property type="match status" value="2"/>
</dbReference>
<dbReference type="SUPFAM" id="SSF48403">
    <property type="entry name" value="Ankyrin repeat"/>
    <property type="match status" value="1"/>
</dbReference>
<organism evidence="4 5">
    <name type="scientific">Aspergillus leporis</name>
    <dbReference type="NCBI Taxonomy" id="41062"/>
    <lineage>
        <taxon>Eukaryota</taxon>
        <taxon>Fungi</taxon>
        <taxon>Dikarya</taxon>
        <taxon>Ascomycota</taxon>
        <taxon>Pezizomycotina</taxon>
        <taxon>Eurotiomycetes</taxon>
        <taxon>Eurotiomycetidae</taxon>
        <taxon>Eurotiales</taxon>
        <taxon>Aspergillaceae</taxon>
        <taxon>Aspergillus</taxon>
        <taxon>Aspergillus subgen. Circumdati</taxon>
    </lineage>
</organism>
<dbReference type="OrthoDB" id="4807664at2759"/>
<gene>
    <name evidence="4" type="ORF">BDV29DRAFT_161179</name>
</gene>
<evidence type="ECO:0000313" key="5">
    <source>
        <dbReference type="Proteomes" id="UP000326565"/>
    </source>
</evidence>
<proteinExistence type="predicted"/>
<name>A0A5N5WRI6_9EURO</name>
<dbReference type="PANTHER" id="PTHR24126:SF14">
    <property type="entry name" value="ANK_REP_REGION DOMAIN-CONTAINING PROTEIN"/>
    <property type="match status" value="1"/>
</dbReference>
<dbReference type="Gene3D" id="1.25.40.20">
    <property type="entry name" value="Ankyrin repeat-containing domain"/>
    <property type="match status" value="1"/>
</dbReference>
<keyword evidence="5" id="KW-1185">Reference proteome</keyword>